<gene>
    <name evidence="1" type="ORF">AB5J50_02365</name>
</gene>
<reference evidence="1" key="1">
    <citation type="submission" date="2024-07" db="EMBL/GenBank/DDBJ databases">
        <authorList>
            <person name="Yu S.T."/>
        </authorList>
    </citation>
    <scope>NUCLEOTIDE SEQUENCE</scope>
    <source>
        <strain evidence="1">R35</strain>
    </source>
</reference>
<dbReference type="RefSeq" id="WP_369254417.1">
    <property type="nucleotide sequence ID" value="NZ_CP163440.1"/>
</dbReference>
<sequence>MERVLRTSKLLVVADESGNIVSAAWPGVQSEGAPPQTGVVLSEGRVAHEVDLPDELYEAARPDLSGYRLRIDAGGSAAIERSPGA</sequence>
<evidence type="ECO:0000313" key="1">
    <source>
        <dbReference type="EMBL" id="XDQ59713.1"/>
    </source>
</evidence>
<dbReference type="AlphaFoldDB" id="A0AB39RWF3"/>
<accession>A0AB39RWF3</accession>
<name>A0AB39RWF3_9ACTN</name>
<protein>
    <submittedName>
        <fullName evidence="1">Uncharacterized protein</fullName>
    </submittedName>
</protein>
<proteinExistence type="predicted"/>
<dbReference type="EMBL" id="CP163440">
    <property type="protein sequence ID" value="XDQ59713.1"/>
    <property type="molecule type" value="Genomic_DNA"/>
</dbReference>
<organism evidence="1">
    <name type="scientific">Streptomyces sp. R35</name>
    <dbReference type="NCBI Taxonomy" id="3238630"/>
    <lineage>
        <taxon>Bacteria</taxon>
        <taxon>Bacillati</taxon>
        <taxon>Actinomycetota</taxon>
        <taxon>Actinomycetes</taxon>
        <taxon>Kitasatosporales</taxon>
        <taxon>Streptomycetaceae</taxon>
        <taxon>Streptomyces</taxon>
    </lineage>
</organism>